<gene>
    <name evidence="7" type="ORF">EFD55_23720</name>
    <name evidence="6" type="ORF">FHS26_004824</name>
</gene>
<dbReference type="GO" id="GO:0004022">
    <property type="term" value="F:alcohol dehydrogenase (NAD+) activity"/>
    <property type="evidence" value="ECO:0007669"/>
    <property type="project" value="TreeGrafter"/>
</dbReference>
<dbReference type="EC" id="1.3.1.32" evidence="6"/>
<accession>A0A427MFJ2</accession>
<reference evidence="6 9" key="2">
    <citation type="submission" date="2020-08" db="EMBL/GenBank/DDBJ databases">
        <title>Genomic Encyclopedia of Type Strains, Phase III (KMG-III): the genomes of soil and plant-associated and newly described type strains.</title>
        <authorList>
            <person name="Whitman W."/>
        </authorList>
    </citation>
    <scope>NUCLEOTIDE SEQUENCE [LARGE SCALE GENOMIC DNA]</scope>
    <source>
        <strain evidence="6 9">CECT 4113</strain>
    </source>
</reference>
<evidence type="ECO:0000259" key="5">
    <source>
        <dbReference type="Pfam" id="PF25137"/>
    </source>
</evidence>
<dbReference type="Pfam" id="PF00465">
    <property type="entry name" value="Fe-ADH"/>
    <property type="match status" value="1"/>
</dbReference>
<dbReference type="Gene3D" id="3.40.50.1970">
    <property type="match status" value="1"/>
</dbReference>
<name>A0A427MFJ2_9HYPH</name>
<evidence type="ECO:0000313" key="6">
    <source>
        <dbReference type="EMBL" id="MBB3137065.1"/>
    </source>
</evidence>
<dbReference type="Proteomes" id="UP000518315">
    <property type="component" value="Unassembled WGS sequence"/>
</dbReference>
<evidence type="ECO:0000256" key="2">
    <source>
        <dbReference type="ARBA" id="ARBA00023002"/>
    </source>
</evidence>
<sequence>MTLSFTYQGSAARIVFGNGTSGDVGKWVEALECRRALVLSTPHQASDAQAMSKRLGNLSVGTFTEATMHTPVDVTERAVARAAELGADCVVSLGGGSTTGLGKAMAYRTDIQQIVVATTYAGSEVTPILGQTENGAKTTLRSPKVTPEVVIYDPQLTLGLPVGMSITSGLNAIAHAAEGLYAPDRNPMTTMMSIDGMRALKDALPVLIDSPHDGAAREKALYGAWLCGTVLGQISMSLHHKICHTLGGSFDTPHAETHSVMLPHTIGFNASAVPDLMTPISDIFGDATPGQALYDFAKSIGSPMALSDFGLSEADLDRAADIATKNPYSNPRTIDRTAIRALLQDAWSGTRPPY</sequence>
<keyword evidence="9" id="KW-1185">Reference proteome</keyword>
<evidence type="ECO:0000313" key="8">
    <source>
        <dbReference type="Proteomes" id="UP000277279"/>
    </source>
</evidence>
<dbReference type="RefSeq" id="WP_125847956.1">
    <property type="nucleotide sequence ID" value="NZ_JACHXH010000019.1"/>
</dbReference>
<organism evidence="7 8">
    <name type="scientific">Rhizobium pisi</name>
    <dbReference type="NCBI Taxonomy" id="574561"/>
    <lineage>
        <taxon>Bacteria</taxon>
        <taxon>Pseudomonadati</taxon>
        <taxon>Pseudomonadota</taxon>
        <taxon>Alphaproteobacteria</taxon>
        <taxon>Hyphomicrobiales</taxon>
        <taxon>Rhizobiaceae</taxon>
        <taxon>Rhizobium/Agrobacterium group</taxon>
        <taxon>Rhizobium</taxon>
    </lineage>
</organism>
<reference evidence="7 8" key="1">
    <citation type="submission" date="2018-11" db="EMBL/GenBank/DDBJ databases">
        <authorList>
            <person name="Huo Y."/>
        </authorList>
    </citation>
    <scope>NUCLEOTIDE SEQUENCE [LARGE SCALE GENOMIC DNA]</scope>
    <source>
        <strain evidence="7 8">DSM 30132</strain>
    </source>
</reference>
<dbReference type="Proteomes" id="UP000277279">
    <property type="component" value="Unassembled WGS sequence"/>
</dbReference>
<dbReference type="GO" id="GO:0046872">
    <property type="term" value="F:metal ion binding"/>
    <property type="evidence" value="ECO:0007669"/>
    <property type="project" value="InterPro"/>
</dbReference>
<comment type="caution">
    <text evidence="7">The sequence shown here is derived from an EMBL/GenBank/DDBJ whole genome shotgun (WGS) entry which is preliminary data.</text>
</comment>
<dbReference type="PANTHER" id="PTHR11496:SF102">
    <property type="entry name" value="ALCOHOL DEHYDROGENASE 4"/>
    <property type="match status" value="1"/>
</dbReference>
<dbReference type="InterPro" id="IPR056798">
    <property type="entry name" value="ADH_Fe_C"/>
</dbReference>
<dbReference type="InterPro" id="IPR039697">
    <property type="entry name" value="Alcohol_dehydrogenase_Fe"/>
</dbReference>
<dbReference type="SUPFAM" id="SSF56796">
    <property type="entry name" value="Dehydroquinate synthase-like"/>
    <property type="match status" value="1"/>
</dbReference>
<evidence type="ECO:0000313" key="9">
    <source>
        <dbReference type="Proteomes" id="UP000518315"/>
    </source>
</evidence>
<dbReference type="Pfam" id="PF25137">
    <property type="entry name" value="ADH_Fe_C"/>
    <property type="match status" value="1"/>
</dbReference>
<keyword evidence="3" id="KW-0520">NAD</keyword>
<feature type="domain" description="Fe-containing alcohol dehydrogenase-like C-terminal" evidence="5">
    <location>
        <begin position="166"/>
        <end position="347"/>
    </location>
</feature>
<dbReference type="EMBL" id="RJJT01000018">
    <property type="protein sequence ID" value="RSB66702.1"/>
    <property type="molecule type" value="Genomic_DNA"/>
</dbReference>
<evidence type="ECO:0000256" key="1">
    <source>
        <dbReference type="ARBA" id="ARBA00007358"/>
    </source>
</evidence>
<comment type="similarity">
    <text evidence="1">Belongs to the iron-containing alcohol dehydrogenase family.</text>
</comment>
<dbReference type="InterPro" id="IPR001670">
    <property type="entry name" value="ADH_Fe/GldA"/>
</dbReference>
<dbReference type="EMBL" id="JACHXH010000019">
    <property type="protein sequence ID" value="MBB3137065.1"/>
    <property type="molecule type" value="Genomic_DNA"/>
</dbReference>
<evidence type="ECO:0000313" key="7">
    <source>
        <dbReference type="EMBL" id="RSB66702.1"/>
    </source>
</evidence>
<dbReference type="PANTHER" id="PTHR11496">
    <property type="entry name" value="ALCOHOL DEHYDROGENASE"/>
    <property type="match status" value="1"/>
</dbReference>
<proteinExistence type="inferred from homology"/>
<evidence type="ECO:0000256" key="3">
    <source>
        <dbReference type="ARBA" id="ARBA00023027"/>
    </source>
</evidence>
<dbReference type="CDD" id="cd08177">
    <property type="entry name" value="MAR"/>
    <property type="match status" value="1"/>
</dbReference>
<dbReference type="InterPro" id="IPR034786">
    <property type="entry name" value="MAR"/>
</dbReference>
<dbReference type="OrthoDB" id="3812122at2"/>
<dbReference type="AlphaFoldDB" id="A0A427MFJ2"/>
<evidence type="ECO:0000259" key="4">
    <source>
        <dbReference type="Pfam" id="PF00465"/>
    </source>
</evidence>
<feature type="domain" description="Alcohol dehydrogenase iron-type/glycerol dehydrogenase GldA" evidence="4">
    <location>
        <begin position="12"/>
        <end position="154"/>
    </location>
</feature>
<dbReference type="Gene3D" id="1.20.1090.10">
    <property type="entry name" value="Dehydroquinate synthase-like - alpha domain"/>
    <property type="match status" value="1"/>
</dbReference>
<protein>
    <submittedName>
        <fullName evidence="7">Maleylacetate reductase</fullName>
        <ecNumber evidence="6">1.3.1.32</ecNumber>
    </submittedName>
</protein>
<dbReference type="GO" id="GO:0018506">
    <property type="term" value="F:maleylacetate reductase activity"/>
    <property type="evidence" value="ECO:0007669"/>
    <property type="project" value="UniProtKB-EC"/>
</dbReference>
<keyword evidence="2 6" id="KW-0560">Oxidoreductase</keyword>